<reference evidence="8" key="1">
    <citation type="submission" date="2020-07" db="EMBL/GenBank/DDBJ databases">
        <title>Multicomponent nature underlies the extraordinary mechanical properties of spider dragline silk.</title>
        <authorList>
            <person name="Kono N."/>
            <person name="Nakamura H."/>
            <person name="Mori M."/>
            <person name="Yoshida Y."/>
            <person name="Ohtoshi R."/>
            <person name="Malay A.D."/>
            <person name="Moran D.A.P."/>
            <person name="Tomita M."/>
            <person name="Numata K."/>
            <person name="Arakawa K."/>
        </authorList>
    </citation>
    <scope>NUCLEOTIDE SEQUENCE</scope>
</reference>
<evidence type="ECO:0000313" key="9">
    <source>
        <dbReference type="Proteomes" id="UP000887116"/>
    </source>
</evidence>
<sequence length="425" mass="49319">MLYFVVPERLEMLQEFFKGKELPSPLSSSFCSFVLLVSEILMFWIAKLIFSVFVIYYSLICSVIRVLFGHLLHELRCQILKEEYKNLLDNYEKISKGMRKMDKVISFPTFIAILMSMIGLFWGGYRLAFKKYVSNKYLVSRACSVSCYLTFLLLIMISASMTNEIAKKVKNTLQCLKYRFSRHLRENKFKEVCTKENNLTLWKIYVLDRSLEITVICTLLTFGILIGTLGQLLMFCIGKFIISVYVIYYSLVCRVIRLLFDHLLDETRRQGLQKDYGNLLDNYKKITKSMRKVNKELSFPTFVAIIMSMTGLFWGGYRLAFRKYFGHGYSVTLLCSVCCYLSFQLLIIISASMTNEIAKRAKITLRCLKYKIPPDLRETKFEEVLVKENNLTLWNIYVLDSSLLISSFGTLLTFGILIGSLGESC</sequence>
<proteinExistence type="predicted"/>
<feature type="transmembrane region" description="Helical" evidence="7">
    <location>
        <begin position="329"/>
        <end position="352"/>
    </location>
</feature>
<keyword evidence="5 7" id="KW-0472">Membrane</keyword>
<name>A0A8X6HYE2_TRICU</name>
<keyword evidence="3 7" id="KW-0812">Transmembrane</keyword>
<gene>
    <name evidence="8" type="primary">AVEN_142557_1</name>
    <name evidence="8" type="ORF">TNCT_695811</name>
</gene>
<dbReference type="GO" id="GO:0005886">
    <property type="term" value="C:plasma membrane"/>
    <property type="evidence" value="ECO:0007669"/>
    <property type="project" value="UniProtKB-SubCell"/>
</dbReference>
<evidence type="ECO:0000256" key="1">
    <source>
        <dbReference type="ARBA" id="ARBA00004651"/>
    </source>
</evidence>
<evidence type="ECO:0000256" key="6">
    <source>
        <dbReference type="ARBA" id="ARBA00023170"/>
    </source>
</evidence>
<dbReference type="PANTHER" id="PTHR21421:SF29">
    <property type="entry name" value="GUSTATORY RECEPTOR 5A FOR TREHALOSE-RELATED"/>
    <property type="match status" value="1"/>
</dbReference>
<organism evidence="8 9">
    <name type="scientific">Trichonephila clavata</name>
    <name type="common">Joro spider</name>
    <name type="synonym">Nephila clavata</name>
    <dbReference type="NCBI Taxonomy" id="2740835"/>
    <lineage>
        <taxon>Eukaryota</taxon>
        <taxon>Metazoa</taxon>
        <taxon>Ecdysozoa</taxon>
        <taxon>Arthropoda</taxon>
        <taxon>Chelicerata</taxon>
        <taxon>Arachnida</taxon>
        <taxon>Araneae</taxon>
        <taxon>Araneomorphae</taxon>
        <taxon>Entelegynae</taxon>
        <taxon>Araneoidea</taxon>
        <taxon>Nephilidae</taxon>
        <taxon>Trichonephila</taxon>
    </lineage>
</organism>
<dbReference type="Proteomes" id="UP000887116">
    <property type="component" value="Unassembled WGS sequence"/>
</dbReference>
<evidence type="ECO:0000256" key="4">
    <source>
        <dbReference type="ARBA" id="ARBA00022989"/>
    </source>
</evidence>
<keyword evidence="2" id="KW-1003">Cell membrane</keyword>
<keyword evidence="6" id="KW-0675">Receptor</keyword>
<dbReference type="AlphaFoldDB" id="A0A8X6HYE2"/>
<dbReference type="GO" id="GO:0038023">
    <property type="term" value="F:signaling receptor activity"/>
    <property type="evidence" value="ECO:0007669"/>
    <property type="project" value="UniProtKB-ARBA"/>
</dbReference>
<keyword evidence="9" id="KW-1185">Reference proteome</keyword>
<feature type="transmembrane region" description="Helical" evidence="7">
    <location>
        <begin position="297"/>
        <end position="317"/>
    </location>
</feature>
<protein>
    <recommendedName>
        <fullName evidence="10">Gustatory receptor</fullName>
    </recommendedName>
</protein>
<evidence type="ECO:0000313" key="8">
    <source>
        <dbReference type="EMBL" id="GFR11989.1"/>
    </source>
</evidence>
<feature type="transmembrane region" description="Helical" evidence="7">
    <location>
        <begin position="240"/>
        <end position="260"/>
    </location>
</feature>
<evidence type="ECO:0000256" key="5">
    <source>
        <dbReference type="ARBA" id="ARBA00023136"/>
    </source>
</evidence>
<feature type="transmembrane region" description="Helical" evidence="7">
    <location>
        <begin position="403"/>
        <end position="422"/>
    </location>
</feature>
<evidence type="ECO:0000256" key="2">
    <source>
        <dbReference type="ARBA" id="ARBA00022475"/>
    </source>
</evidence>
<dbReference type="GO" id="GO:0051606">
    <property type="term" value="P:detection of stimulus"/>
    <property type="evidence" value="ECO:0007669"/>
    <property type="project" value="UniProtKB-ARBA"/>
</dbReference>
<feature type="transmembrane region" description="Helical" evidence="7">
    <location>
        <begin position="104"/>
        <end position="125"/>
    </location>
</feature>
<dbReference type="PANTHER" id="PTHR21421">
    <property type="entry name" value="GUSTATORY RECEPTOR"/>
    <property type="match status" value="1"/>
</dbReference>
<dbReference type="Pfam" id="PF08395">
    <property type="entry name" value="7tm_7"/>
    <property type="match status" value="1"/>
</dbReference>
<dbReference type="InterPro" id="IPR013604">
    <property type="entry name" value="7TM_chemorcpt"/>
</dbReference>
<feature type="transmembrane region" description="Helical" evidence="7">
    <location>
        <begin position="137"/>
        <end position="159"/>
    </location>
</feature>
<evidence type="ECO:0000256" key="3">
    <source>
        <dbReference type="ARBA" id="ARBA00022692"/>
    </source>
</evidence>
<accession>A0A8X6HYE2</accession>
<comment type="caution">
    <text evidence="8">The sequence shown here is derived from an EMBL/GenBank/DDBJ whole genome shotgun (WGS) entry which is preliminary data.</text>
</comment>
<feature type="transmembrane region" description="Helical" evidence="7">
    <location>
        <begin position="213"/>
        <end position="234"/>
    </location>
</feature>
<dbReference type="GO" id="GO:0050909">
    <property type="term" value="P:sensory perception of taste"/>
    <property type="evidence" value="ECO:0007669"/>
    <property type="project" value="InterPro"/>
</dbReference>
<evidence type="ECO:0008006" key="10">
    <source>
        <dbReference type="Google" id="ProtNLM"/>
    </source>
</evidence>
<keyword evidence="4 7" id="KW-1133">Transmembrane helix</keyword>
<evidence type="ECO:0000256" key="7">
    <source>
        <dbReference type="SAM" id="Phobius"/>
    </source>
</evidence>
<dbReference type="EMBL" id="BMAO01026730">
    <property type="protein sequence ID" value="GFR11989.1"/>
    <property type="molecule type" value="Genomic_DNA"/>
</dbReference>
<comment type="subcellular location">
    <subcellularLocation>
        <location evidence="1">Cell membrane</location>
        <topology evidence="1">Multi-pass membrane protein</topology>
    </subcellularLocation>
</comment>